<comment type="caution">
    <text evidence="5">The sequence shown here is derived from an EMBL/GenBank/DDBJ whole genome shotgun (WGS) entry which is preliminary data.</text>
</comment>
<dbReference type="Gene3D" id="3.20.20.30">
    <property type="entry name" value="Luciferase-like domain"/>
    <property type="match status" value="1"/>
</dbReference>
<dbReference type="AlphaFoldDB" id="A0A7H4MWT1"/>
<protein>
    <submittedName>
        <fullName evidence="5">Nitrilotriacetate monooxygenase component A</fullName>
        <ecNumber evidence="5">1.14.-.-</ecNumber>
    </submittedName>
</protein>
<gene>
    <name evidence="5" type="primary">moxC_2</name>
    <name evidence="5" type="ORF">NCTC11694_07159</name>
</gene>
<dbReference type="InterPro" id="IPR036661">
    <property type="entry name" value="Luciferase-like_sf"/>
</dbReference>
<reference evidence="5 6" key="1">
    <citation type="submission" date="2018-06" db="EMBL/GenBank/DDBJ databases">
        <authorList>
            <consortium name="Pathogen Informatics"/>
            <person name="Doyle S."/>
        </authorList>
    </citation>
    <scope>NUCLEOTIDE SEQUENCE [LARGE SCALE GENOMIC DNA]</scope>
    <source>
        <strain evidence="5 6">NCTC11694</strain>
    </source>
</reference>
<evidence type="ECO:0000256" key="2">
    <source>
        <dbReference type="ARBA" id="ARBA00022643"/>
    </source>
</evidence>
<keyword evidence="3 5" id="KW-0560">Oxidoreductase</keyword>
<accession>A0A7H4MWT1</accession>
<dbReference type="SUPFAM" id="SSF51679">
    <property type="entry name" value="Bacterial luciferase-like"/>
    <property type="match status" value="1"/>
</dbReference>
<evidence type="ECO:0000313" key="6">
    <source>
        <dbReference type="Proteomes" id="UP000255050"/>
    </source>
</evidence>
<evidence type="ECO:0000256" key="3">
    <source>
        <dbReference type="ARBA" id="ARBA00023002"/>
    </source>
</evidence>
<dbReference type="EMBL" id="UGJR01000006">
    <property type="protein sequence ID" value="STT07544.1"/>
    <property type="molecule type" value="Genomic_DNA"/>
</dbReference>
<evidence type="ECO:0000256" key="1">
    <source>
        <dbReference type="ARBA" id="ARBA00022630"/>
    </source>
</evidence>
<proteinExistence type="predicted"/>
<keyword evidence="2" id="KW-0288">FMN</keyword>
<dbReference type="GO" id="GO:0016705">
    <property type="term" value="F:oxidoreductase activity, acting on paired donors, with incorporation or reduction of molecular oxygen"/>
    <property type="evidence" value="ECO:0007669"/>
    <property type="project" value="InterPro"/>
</dbReference>
<dbReference type="InterPro" id="IPR051260">
    <property type="entry name" value="Diverse_substr_monoxygenases"/>
</dbReference>
<name>A0A7H4MWT1_9ENTR</name>
<dbReference type="EC" id="1.14.-.-" evidence="5"/>
<evidence type="ECO:0000256" key="4">
    <source>
        <dbReference type="ARBA" id="ARBA00023033"/>
    </source>
</evidence>
<evidence type="ECO:0000313" key="5">
    <source>
        <dbReference type="EMBL" id="STT07544.1"/>
    </source>
</evidence>
<sequence>MQSSDSWLLIGSAEEIASALTETWRAGAADGFNLMFPLLPGDFDRFVEQVVPILQRSGAMRDRYPTGTLREKLGLPVVENRFARGDGKPLAS</sequence>
<dbReference type="PANTHER" id="PTHR30011">
    <property type="entry name" value="ALKANESULFONATE MONOOXYGENASE-RELATED"/>
    <property type="match status" value="1"/>
</dbReference>
<dbReference type="PANTHER" id="PTHR30011:SF16">
    <property type="entry name" value="C2H2 FINGER DOMAIN TRANSCRIPTION FACTOR (EUROFUNG)-RELATED"/>
    <property type="match status" value="1"/>
</dbReference>
<keyword evidence="1" id="KW-0285">Flavoprotein</keyword>
<dbReference type="GO" id="GO:0004497">
    <property type="term" value="F:monooxygenase activity"/>
    <property type="evidence" value="ECO:0007669"/>
    <property type="project" value="UniProtKB-KW"/>
</dbReference>
<organism evidence="5 6">
    <name type="scientific">Klebsiella michiganensis</name>
    <dbReference type="NCBI Taxonomy" id="1134687"/>
    <lineage>
        <taxon>Bacteria</taxon>
        <taxon>Pseudomonadati</taxon>
        <taxon>Pseudomonadota</taxon>
        <taxon>Gammaproteobacteria</taxon>
        <taxon>Enterobacterales</taxon>
        <taxon>Enterobacteriaceae</taxon>
        <taxon>Klebsiella/Raoultella group</taxon>
        <taxon>Klebsiella</taxon>
    </lineage>
</organism>
<keyword evidence="4 5" id="KW-0503">Monooxygenase</keyword>
<dbReference type="Proteomes" id="UP000255050">
    <property type="component" value="Unassembled WGS sequence"/>
</dbReference>